<dbReference type="RefSeq" id="XP_007321627.1">
    <property type="nucleotide sequence ID" value="XM_007321565.1"/>
</dbReference>
<organism>
    <name type="scientific">Serpula lacrymans var. lacrymans (strain S7.9)</name>
    <name type="common">Dry rot fungus</name>
    <dbReference type="NCBI Taxonomy" id="578457"/>
    <lineage>
        <taxon>Eukaryota</taxon>
        <taxon>Fungi</taxon>
        <taxon>Dikarya</taxon>
        <taxon>Basidiomycota</taxon>
        <taxon>Agaricomycotina</taxon>
        <taxon>Agaricomycetes</taxon>
        <taxon>Agaricomycetidae</taxon>
        <taxon>Boletales</taxon>
        <taxon>Coniophorineae</taxon>
        <taxon>Serpulaceae</taxon>
        <taxon>Serpula</taxon>
    </lineage>
</organism>
<dbReference type="HOGENOM" id="CLU_3033850_0_0_1"/>
<dbReference type="EMBL" id="GL945438">
    <property type="protein sequence ID" value="EGO21841.1"/>
    <property type="molecule type" value="Genomic_DNA"/>
</dbReference>
<dbReference type="Proteomes" id="UP000008064">
    <property type="component" value="Unassembled WGS sequence"/>
</dbReference>
<reference evidence="1" key="1">
    <citation type="submission" date="2011-04" db="EMBL/GenBank/DDBJ databases">
        <title>Evolution of plant cell wall degrading machinery underlies the functional diversity of forest fungi.</title>
        <authorList>
            <consortium name="US DOE Joint Genome Institute (JGI-PGF)"/>
            <person name="Eastwood D.C."/>
            <person name="Floudas D."/>
            <person name="Binder M."/>
            <person name="Majcherczyk A."/>
            <person name="Schneider P."/>
            <person name="Aerts A."/>
            <person name="Asiegbu F.O."/>
            <person name="Baker S.E."/>
            <person name="Barry K."/>
            <person name="Bendiksby M."/>
            <person name="Blumentritt M."/>
            <person name="Coutinho P.M."/>
            <person name="Cullen D."/>
            <person name="Cullen D."/>
            <person name="Gathman A."/>
            <person name="Goodell B."/>
            <person name="Henrissat B."/>
            <person name="Ihrmark K."/>
            <person name="Kauserud H."/>
            <person name="Kohler A."/>
            <person name="LaButti K."/>
            <person name="Lapidus A."/>
            <person name="Lavin J.L."/>
            <person name="Lee Y.-H."/>
            <person name="Lindquist E."/>
            <person name="Lilly W."/>
            <person name="Lucas S."/>
            <person name="Morin E."/>
            <person name="Murat C."/>
            <person name="Oguiza J.A."/>
            <person name="Park J."/>
            <person name="Pisabarro A.G."/>
            <person name="Riley R."/>
            <person name="Rosling A."/>
            <person name="Salamov A."/>
            <person name="Schmidt O."/>
            <person name="Schmutz J."/>
            <person name="Skrede I."/>
            <person name="Stenlid J."/>
            <person name="Wiebenga A."/>
            <person name="Xie X."/>
            <person name="Kues U."/>
            <person name="Hibbett D.S."/>
            <person name="Hoffmeister D."/>
            <person name="Hogberg N."/>
            <person name="Martin F."/>
            <person name="Grigoriev I.V."/>
            <person name="Watkinson S.C."/>
        </authorList>
    </citation>
    <scope>NUCLEOTIDE SEQUENCE</scope>
    <source>
        <strain evidence="1">S7.9</strain>
    </source>
</reference>
<name>F8P5F4_SERL9</name>
<proteinExistence type="predicted"/>
<dbReference type="AlphaFoldDB" id="F8P5F4"/>
<gene>
    <name evidence="1" type="ORF">SERLADRAFT_474810</name>
</gene>
<accession>F8P5F4</accession>
<protein>
    <submittedName>
        <fullName evidence="1">Uncharacterized protein</fullName>
    </submittedName>
</protein>
<sequence>MTIVSSRAEAEVKRVDSSRFYRQTLSDYSFVVVDRDNVDLLTKEDYCGGTSTMEQ</sequence>
<evidence type="ECO:0000313" key="1">
    <source>
        <dbReference type="EMBL" id="EGO21841.1"/>
    </source>
</evidence>
<dbReference type="KEGG" id="sla:SERLADRAFT_474810"/>
<dbReference type="GeneID" id="18820534"/>